<comment type="caution">
    <text evidence="2">The sequence shown here is derived from an EMBL/GenBank/DDBJ whole genome shotgun (WGS) entry which is preliminary data.</text>
</comment>
<proteinExistence type="predicted"/>
<protein>
    <submittedName>
        <fullName evidence="2">Reverse transcriptase domain-containing protein</fullName>
    </submittedName>
</protein>
<reference evidence="2" key="1">
    <citation type="journal article" date="2019" name="Sci. Rep.">
        <title>Draft genome of Tanacetum cinerariifolium, the natural source of mosquito coil.</title>
        <authorList>
            <person name="Yamashiro T."/>
            <person name="Shiraishi A."/>
            <person name="Satake H."/>
            <person name="Nakayama K."/>
        </authorList>
    </citation>
    <scope>NUCLEOTIDE SEQUENCE</scope>
</reference>
<sequence>MTPPLGFSTLTPIPGANANELPPITVSTFIATSPENTPLTHRASTYANPDPMINPAFVEANYEACAYSCQPLLTTTYGSYLEETFKLHFPCSWRFHEEQCISGFVYGLRTKSLVEFLSTNLPTTYKGLMEKTYTWIEAREVATNGTPNDHRESIDRFKKNSSCDNNKGKKNRDMLSSYHGSNHGLLSNLSKSSKEILATENVAKTFKQPPRLPESRRSRDMSKYCHFHKDHRHDINQCRELRHQIEEAIRSGQLAHLVKGMKKGKEKVSDTQLSE</sequence>
<evidence type="ECO:0000256" key="1">
    <source>
        <dbReference type="SAM" id="MobiDB-lite"/>
    </source>
</evidence>
<evidence type="ECO:0000313" key="2">
    <source>
        <dbReference type="EMBL" id="GEU35727.1"/>
    </source>
</evidence>
<dbReference type="EMBL" id="BKCJ010000724">
    <property type="protein sequence ID" value="GEU35727.1"/>
    <property type="molecule type" value="Genomic_DNA"/>
</dbReference>
<name>A0A6L2JGJ9_TANCI</name>
<dbReference type="AlphaFoldDB" id="A0A6L2JGJ9"/>
<gene>
    <name evidence="2" type="ORF">Tci_007705</name>
</gene>
<keyword evidence="2" id="KW-0808">Transferase</keyword>
<keyword evidence="2" id="KW-0548">Nucleotidyltransferase</keyword>
<accession>A0A6L2JGJ9</accession>
<feature type="region of interest" description="Disordered" evidence="1">
    <location>
        <begin position="144"/>
        <end position="173"/>
    </location>
</feature>
<organism evidence="2">
    <name type="scientific">Tanacetum cinerariifolium</name>
    <name type="common">Dalmatian daisy</name>
    <name type="synonym">Chrysanthemum cinerariifolium</name>
    <dbReference type="NCBI Taxonomy" id="118510"/>
    <lineage>
        <taxon>Eukaryota</taxon>
        <taxon>Viridiplantae</taxon>
        <taxon>Streptophyta</taxon>
        <taxon>Embryophyta</taxon>
        <taxon>Tracheophyta</taxon>
        <taxon>Spermatophyta</taxon>
        <taxon>Magnoliopsida</taxon>
        <taxon>eudicotyledons</taxon>
        <taxon>Gunneridae</taxon>
        <taxon>Pentapetalae</taxon>
        <taxon>asterids</taxon>
        <taxon>campanulids</taxon>
        <taxon>Asterales</taxon>
        <taxon>Asteraceae</taxon>
        <taxon>Asteroideae</taxon>
        <taxon>Anthemideae</taxon>
        <taxon>Anthemidinae</taxon>
        <taxon>Tanacetum</taxon>
    </lineage>
</organism>
<keyword evidence="2" id="KW-0695">RNA-directed DNA polymerase</keyword>
<feature type="compositionally biased region" description="Basic and acidic residues" evidence="1">
    <location>
        <begin position="148"/>
        <end position="158"/>
    </location>
</feature>
<dbReference type="GO" id="GO:0003964">
    <property type="term" value="F:RNA-directed DNA polymerase activity"/>
    <property type="evidence" value="ECO:0007669"/>
    <property type="project" value="UniProtKB-KW"/>
</dbReference>